<evidence type="ECO:0000313" key="8">
    <source>
        <dbReference type="EMBL" id="JAN70630.1"/>
    </source>
</evidence>
<organism evidence="8">
    <name type="scientific">Daphnia magna</name>
    <dbReference type="NCBI Taxonomy" id="35525"/>
    <lineage>
        <taxon>Eukaryota</taxon>
        <taxon>Metazoa</taxon>
        <taxon>Ecdysozoa</taxon>
        <taxon>Arthropoda</taxon>
        <taxon>Crustacea</taxon>
        <taxon>Branchiopoda</taxon>
        <taxon>Diplostraca</taxon>
        <taxon>Cladocera</taxon>
        <taxon>Anomopoda</taxon>
        <taxon>Daphniidae</taxon>
        <taxon>Daphnia</taxon>
    </lineage>
</organism>
<comment type="subcellular location">
    <subcellularLocation>
        <location evidence="1">Membrane</location>
    </subcellularLocation>
</comment>
<dbReference type="PRINTS" id="PR01609">
    <property type="entry name" value="CD36FAMILY"/>
</dbReference>
<dbReference type="GO" id="GO:0016020">
    <property type="term" value="C:membrane"/>
    <property type="evidence" value="ECO:0007669"/>
    <property type="project" value="UniProtKB-SubCell"/>
</dbReference>
<evidence type="ECO:0000256" key="1">
    <source>
        <dbReference type="ARBA" id="ARBA00004370"/>
    </source>
</evidence>
<dbReference type="PANTHER" id="PTHR11923:SF111">
    <property type="entry name" value="LYSOSOME MEMBRANE PROTEIN 2-LIKE"/>
    <property type="match status" value="1"/>
</dbReference>
<dbReference type="Pfam" id="PF01130">
    <property type="entry name" value="CD36"/>
    <property type="match status" value="2"/>
</dbReference>
<dbReference type="InterPro" id="IPR002159">
    <property type="entry name" value="CD36_fam"/>
</dbReference>
<keyword evidence="8" id="KW-0675">Receptor</keyword>
<evidence type="ECO:0000256" key="2">
    <source>
        <dbReference type="ARBA" id="ARBA00010532"/>
    </source>
</evidence>
<dbReference type="PANTHER" id="PTHR11923">
    <property type="entry name" value="SCAVENGER RECEPTOR CLASS B TYPE-1 SR-B1"/>
    <property type="match status" value="1"/>
</dbReference>
<evidence type="ECO:0000256" key="4">
    <source>
        <dbReference type="ARBA" id="ARBA00022989"/>
    </source>
</evidence>
<keyword evidence="4 7" id="KW-1133">Transmembrane helix</keyword>
<keyword evidence="6" id="KW-0325">Glycoprotein</keyword>
<name>A0A0P6H4W1_9CRUS</name>
<accession>A0A0P6H4W1</accession>
<evidence type="ECO:0000256" key="7">
    <source>
        <dbReference type="SAM" id="Phobius"/>
    </source>
</evidence>
<dbReference type="GO" id="GO:0005737">
    <property type="term" value="C:cytoplasm"/>
    <property type="evidence" value="ECO:0007669"/>
    <property type="project" value="TreeGrafter"/>
</dbReference>
<dbReference type="EMBL" id="GDIQ01100293">
    <property type="protein sequence ID" value="JAL51433.1"/>
    <property type="molecule type" value="Transcribed_RNA"/>
</dbReference>
<proteinExistence type="inferred from homology"/>
<keyword evidence="5 7" id="KW-0472">Membrane</keyword>
<evidence type="ECO:0000256" key="6">
    <source>
        <dbReference type="ARBA" id="ARBA00023180"/>
    </source>
</evidence>
<feature type="transmembrane region" description="Helical" evidence="7">
    <location>
        <begin position="543"/>
        <end position="567"/>
    </location>
</feature>
<comment type="similarity">
    <text evidence="2">Belongs to the CD36 family.</text>
</comment>
<sequence length="569" mass="63986">MVSGIVKTGIVAAVGVVVIVLSSTLGWILVPDIATSEAIITADNEAVFAAWSSPPVPVYIDFFLFNCTNCEDPTDQDVVLHLDQLGPFSFTEGRIKYGVIEKNGLLTYRENITYFHTPGVGELGLDVEVVTVNPVYFTLASLISDLAPEDLADGLSIIMHNKLDEEDEKPFMKRKVREMLFDGWSLKPYIKILESFQNETGVELPPLPADPKFGFFYGRNPVYFTLASLISDLAPEDLADRLSIIMHNKLDEEGEKPFMKRKVREMLFDGWSLQPYINILESFQNETGIELPPLPDDPKFGFFYGRNGTNLGVFKIESGANGLDQLGFIRTWNGKESVDYWNDIYCNMINGTDGAIYPPLVDTSEKVYIFTPDLCRSVYATYERDVETEGIIGNRFTVPEIVFNTYDPENLCYCPDHKIDPDLCFSTGILDMRPCLFGAPVLLSTPHFYMGDEKYVKAFTGLAPNKEWHETHFDLEPLLGVPIFASKRLQLNVDVRKYKVPPRLLNINDTVFPILWINETAKLDQPSAQDVNKAVNVIDALNISRWCFLAAGIALVIAGFVMLIIYLPR</sequence>
<protein>
    <submittedName>
        <fullName evidence="8">Class b scavenger receptor cd36 domain</fullName>
    </submittedName>
</protein>
<dbReference type="AlphaFoldDB" id="A0A0P6H4W1"/>
<evidence type="ECO:0000256" key="3">
    <source>
        <dbReference type="ARBA" id="ARBA00022692"/>
    </source>
</evidence>
<dbReference type="EMBL" id="GDIQ01024107">
    <property type="protein sequence ID" value="JAN70630.1"/>
    <property type="molecule type" value="Transcribed_RNA"/>
</dbReference>
<keyword evidence="3 7" id="KW-0812">Transmembrane</keyword>
<feature type="transmembrane region" description="Helical" evidence="7">
    <location>
        <begin position="9"/>
        <end position="30"/>
    </location>
</feature>
<dbReference type="GO" id="GO:0005044">
    <property type="term" value="F:scavenger receptor activity"/>
    <property type="evidence" value="ECO:0007669"/>
    <property type="project" value="TreeGrafter"/>
</dbReference>
<evidence type="ECO:0000256" key="5">
    <source>
        <dbReference type="ARBA" id="ARBA00023136"/>
    </source>
</evidence>
<dbReference type="OrthoDB" id="18585at2759"/>
<reference evidence="8" key="1">
    <citation type="submission" date="2015-10" db="EMBL/GenBank/DDBJ databases">
        <title>EvidentialGene: Evidence-directed Construction of Complete mRNA Transcriptomes without Genomes.</title>
        <authorList>
            <person name="Gilbert D.G."/>
        </authorList>
    </citation>
    <scope>NUCLEOTIDE SEQUENCE</scope>
</reference>